<dbReference type="GO" id="GO:0005886">
    <property type="term" value="C:plasma membrane"/>
    <property type="evidence" value="ECO:0007669"/>
    <property type="project" value="TreeGrafter"/>
</dbReference>
<keyword evidence="4 6" id="KW-1133">Transmembrane helix</keyword>
<feature type="transmembrane region" description="Helical" evidence="6">
    <location>
        <begin position="87"/>
        <end position="106"/>
    </location>
</feature>
<evidence type="ECO:0000256" key="1">
    <source>
        <dbReference type="ARBA" id="ARBA00004141"/>
    </source>
</evidence>
<dbReference type="Pfam" id="PF04138">
    <property type="entry name" value="GtrA_DPMS_TM"/>
    <property type="match status" value="1"/>
</dbReference>
<feature type="transmembrane region" description="Helical" evidence="6">
    <location>
        <begin position="49"/>
        <end position="66"/>
    </location>
</feature>
<dbReference type="PANTHER" id="PTHR38459:SF1">
    <property type="entry name" value="PROPHAGE BACTOPRENOL-LINKED GLUCOSE TRANSLOCASE HOMOLOG"/>
    <property type="match status" value="1"/>
</dbReference>
<feature type="transmembrane region" description="Helical" evidence="6">
    <location>
        <begin position="118"/>
        <end position="137"/>
    </location>
</feature>
<dbReference type="RefSeq" id="WP_086489482.1">
    <property type="nucleotide sequence ID" value="NZ_MSLT01000023.1"/>
</dbReference>
<reference evidence="8 9" key="1">
    <citation type="submission" date="2016-12" db="EMBL/GenBank/DDBJ databases">
        <title>Thioflexothrix psekupsii D3 genome sequencing and assembly.</title>
        <authorList>
            <person name="Fomenkov A."/>
            <person name="Vincze T."/>
            <person name="Grabovich M."/>
            <person name="Anton B.P."/>
            <person name="Dubinina G."/>
            <person name="Orlova M."/>
            <person name="Belousova E."/>
            <person name="Roberts R.J."/>
        </authorList>
    </citation>
    <scope>NUCLEOTIDE SEQUENCE [LARGE SCALE GENOMIC DNA]</scope>
    <source>
        <strain evidence="8">D3</strain>
    </source>
</reference>
<dbReference type="PANTHER" id="PTHR38459">
    <property type="entry name" value="PROPHAGE BACTOPRENOL-LINKED GLUCOSE TRANSLOCASE HOMOLOG"/>
    <property type="match status" value="1"/>
</dbReference>
<evidence type="ECO:0000256" key="5">
    <source>
        <dbReference type="ARBA" id="ARBA00023136"/>
    </source>
</evidence>
<evidence type="ECO:0000256" key="6">
    <source>
        <dbReference type="SAM" id="Phobius"/>
    </source>
</evidence>
<dbReference type="GO" id="GO:0000271">
    <property type="term" value="P:polysaccharide biosynthetic process"/>
    <property type="evidence" value="ECO:0007669"/>
    <property type="project" value="InterPro"/>
</dbReference>
<dbReference type="InterPro" id="IPR051401">
    <property type="entry name" value="GtrA_CellWall_Glycosyl"/>
</dbReference>
<evidence type="ECO:0000256" key="4">
    <source>
        <dbReference type="ARBA" id="ARBA00022989"/>
    </source>
</evidence>
<evidence type="ECO:0000259" key="7">
    <source>
        <dbReference type="Pfam" id="PF04138"/>
    </source>
</evidence>
<dbReference type="OrthoDB" id="108054at2"/>
<accession>A0A251X557</accession>
<feature type="domain" description="GtrA/DPMS transmembrane" evidence="7">
    <location>
        <begin position="17"/>
        <end position="143"/>
    </location>
</feature>
<evidence type="ECO:0000256" key="2">
    <source>
        <dbReference type="ARBA" id="ARBA00009399"/>
    </source>
</evidence>
<feature type="transmembrane region" description="Helical" evidence="6">
    <location>
        <begin position="21"/>
        <end position="43"/>
    </location>
</feature>
<keyword evidence="5 6" id="KW-0472">Membrane</keyword>
<comment type="similarity">
    <text evidence="2">Belongs to the GtrA family.</text>
</comment>
<sequence>MSIFSHLSKKELTRFLKFSTVGGMGALIDVGVLNLLIFGAGWNGEWERIGANMCSVSLAILFNFTLHRYWTFPESKVRDQRIQLMKFVTVSMIGLFINTLIFHFSYSHLYSGLFTEVVGTQVAKATAIGLTLFWNFTANRLWTYGKL</sequence>
<evidence type="ECO:0000313" key="8">
    <source>
        <dbReference type="EMBL" id="OUD12526.1"/>
    </source>
</evidence>
<dbReference type="EMBL" id="MSLT01000023">
    <property type="protein sequence ID" value="OUD12526.1"/>
    <property type="molecule type" value="Genomic_DNA"/>
</dbReference>
<organism evidence="8 9">
    <name type="scientific">Thioflexithrix psekupsensis</name>
    <dbReference type="NCBI Taxonomy" id="1570016"/>
    <lineage>
        <taxon>Bacteria</taxon>
        <taxon>Pseudomonadati</taxon>
        <taxon>Pseudomonadota</taxon>
        <taxon>Gammaproteobacteria</taxon>
        <taxon>Thiotrichales</taxon>
        <taxon>Thioflexithrix</taxon>
    </lineage>
</organism>
<comment type="subcellular location">
    <subcellularLocation>
        <location evidence="1">Membrane</location>
        <topology evidence="1">Multi-pass membrane protein</topology>
    </subcellularLocation>
</comment>
<protein>
    <recommendedName>
        <fullName evidence="7">GtrA/DPMS transmembrane domain-containing protein</fullName>
    </recommendedName>
</protein>
<gene>
    <name evidence="8" type="ORF">TPSD3_15665</name>
</gene>
<comment type="caution">
    <text evidence="8">The sequence shown here is derived from an EMBL/GenBank/DDBJ whole genome shotgun (WGS) entry which is preliminary data.</text>
</comment>
<evidence type="ECO:0000313" key="9">
    <source>
        <dbReference type="Proteomes" id="UP000194798"/>
    </source>
</evidence>
<dbReference type="Proteomes" id="UP000194798">
    <property type="component" value="Unassembled WGS sequence"/>
</dbReference>
<evidence type="ECO:0000256" key="3">
    <source>
        <dbReference type="ARBA" id="ARBA00022692"/>
    </source>
</evidence>
<dbReference type="AlphaFoldDB" id="A0A251X557"/>
<name>A0A251X557_9GAMM</name>
<dbReference type="InterPro" id="IPR007267">
    <property type="entry name" value="GtrA_DPMS_TM"/>
</dbReference>
<proteinExistence type="inferred from homology"/>
<keyword evidence="9" id="KW-1185">Reference proteome</keyword>
<keyword evidence="3 6" id="KW-0812">Transmembrane</keyword>